<evidence type="ECO:0000313" key="3">
    <source>
        <dbReference type="Proteomes" id="UP000295382"/>
    </source>
</evidence>
<dbReference type="Proteomes" id="UP000295382">
    <property type="component" value="Unassembled WGS sequence"/>
</dbReference>
<dbReference type="RefSeq" id="WP_132258638.1">
    <property type="nucleotide sequence ID" value="NZ_SLZQ01000005.1"/>
</dbReference>
<dbReference type="InterPro" id="IPR007922">
    <property type="entry name" value="DciA-like"/>
</dbReference>
<accession>A0A4R3HUL5</accession>
<proteinExistence type="predicted"/>
<feature type="region of interest" description="Disordered" evidence="1">
    <location>
        <begin position="1"/>
        <end position="23"/>
    </location>
</feature>
<comment type="caution">
    <text evidence="2">The sequence shown here is derived from an EMBL/GenBank/DDBJ whole genome shotgun (WGS) entry which is preliminary data.</text>
</comment>
<protein>
    <submittedName>
        <fullName evidence="2">Uncharacterized protein DUF721</fullName>
    </submittedName>
</protein>
<organism evidence="2 3">
    <name type="scientific">Paucimonas lemoignei</name>
    <name type="common">Pseudomonas lemoignei</name>
    <dbReference type="NCBI Taxonomy" id="29443"/>
    <lineage>
        <taxon>Bacteria</taxon>
        <taxon>Pseudomonadati</taxon>
        <taxon>Pseudomonadota</taxon>
        <taxon>Betaproteobacteria</taxon>
        <taxon>Burkholderiales</taxon>
        <taxon>Burkholderiaceae</taxon>
        <taxon>Paucimonas</taxon>
    </lineage>
</organism>
<gene>
    <name evidence="2" type="ORF">EDC30_105138</name>
</gene>
<keyword evidence="3" id="KW-1185">Reference proteome</keyword>
<dbReference type="Pfam" id="PF05258">
    <property type="entry name" value="DciA"/>
    <property type="match status" value="1"/>
</dbReference>
<dbReference type="OrthoDB" id="8521216at2"/>
<dbReference type="AlphaFoldDB" id="A0A4R3HUL5"/>
<evidence type="ECO:0000256" key="1">
    <source>
        <dbReference type="SAM" id="MobiDB-lite"/>
    </source>
</evidence>
<sequence>MASSSSFPYPPKRPGSGSFNRTARGITDILQGHDKLGMLLPAVARMNALTHACSAALPGLLDTCSVMNFEAGQLVLSAPNAALASKLKQQLPKLQKALQTQGWQVNAIRIKVQVSKFQDKSSTSKQISLSNRALAAFAALEENLDSSGRNSGLKAALQTMLNRHRNGG</sequence>
<dbReference type="EMBL" id="SLZQ01000005">
    <property type="protein sequence ID" value="TCS36917.1"/>
    <property type="molecule type" value="Genomic_DNA"/>
</dbReference>
<reference evidence="2 3" key="1">
    <citation type="submission" date="2019-03" db="EMBL/GenBank/DDBJ databases">
        <title>Genomic Encyclopedia of Type Strains, Phase IV (KMG-IV): sequencing the most valuable type-strain genomes for metagenomic binning, comparative biology and taxonomic classification.</title>
        <authorList>
            <person name="Goeker M."/>
        </authorList>
    </citation>
    <scope>NUCLEOTIDE SEQUENCE [LARGE SCALE GENOMIC DNA]</scope>
    <source>
        <strain evidence="2 3">DSM 7445</strain>
    </source>
</reference>
<name>A0A4R3HUL5_PAULE</name>
<evidence type="ECO:0000313" key="2">
    <source>
        <dbReference type="EMBL" id="TCS36917.1"/>
    </source>
</evidence>